<dbReference type="Gene3D" id="2.60.120.10">
    <property type="entry name" value="Jelly Rolls"/>
    <property type="match status" value="1"/>
</dbReference>
<dbReference type="InterPro" id="IPR029303">
    <property type="entry name" value="CapF_C"/>
</dbReference>
<dbReference type="Proteomes" id="UP001524944">
    <property type="component" value="Unassembled WGS sequence"/>
</dbReference>
<dbReference type="InterPro" id="IPR014710">
    <property type="entry name" value="RmlC-like_jellyroll"/>
</dbReference>
<protein>
    <submittedName>
        <fullName evidence="3">NAD-dependent epimerase/dehydratase family protein</fullName>
    </submittedName>
</protein>
<accession>A0ABT1YB16</accession>
<dbReference type="InterPro" id="IPR036291">
    <property type="entry name" value="NAD(P)-bd_dom_sf"/>
</dbReference>
<dbReference type="EMBL" id="JANPWE010000012">
    <property type="protein sequence ID" value="MCR6546851.1"/>
    <property type="molecule type" value="Genomic_DNA"/>
</dbReference>
<dbReference type="Pfam" id="PF14667">
    <property type="entry name" value="Polysacc_synt_C"/>
    <property type="match status" value="1"/>
</dbReference>
<dbReference type="PANTHER" id="PTHR43245:SF55">
    <property type="entry name" value="NAD(P)-BINDING DOMAIN-CONTAINING PROTEIN"/>
    <property type="match status" value="1"/>
</dbReference>
<dbReference type="Gene3D" id="3.40.50.720">
    <property type="entry name" value="NAD(P)-binding Rossmann-like Domain"/>
    <property type="match status" value="1"/>
</dbReference>
<evidence type="ECO:0000259" key="1">
    <source>
        <dbReference type="Pfam" id="PF01370"/>
    </source>
</evidence>
<dbReference type="PANTHER" id="PTHR43245">
    <property type="entry name" value="BIFUNCTIONAL POLYMYXIN RESISTANCE PROTEIN ARNA"/>
    <property type="match status" value="1"/>
</dbReference>
<dbReference type="Pfam" id="PF01370">
    <property type="entry name" value="Epimerase"/>
    <property type="match status" value="1"/>
</dbReference>
<sequence length="378" mass="42723">MKILVTGAKGFVGKNLVYNLKNQGYSEIYEYDLDTDPASLDLFTRDCDFVYHLAGINTSKDPEVFMRTNLGSTETLLTSLKKNDNKAPVLFTSTAQVSVDNPYGRSKKAAEDLLLSYRSETGSKVVICRLPTLFGKWCKPNYNSIVATLCHNIAHDLPLDFGNPYVEINLAYIGDVMAGFISFLKDKEGNIFSSDKKGLGFYYFNIQPVYTFHLCEIIEMLNTFKKDRLNFLVPDVSDPFLKKLYSTYITYLPVHQFNYPLEKREESHGYFAEFIKTPEKSQIGVEVTKPGKTSTSHWHNTKCGKFLVVSGTGTISFRRADQEETVEYQVRGENMEVVDVPPGFIHSVTNNGNTDLVTLIWFNEPVDSNGPDSIYPEV</sequence>
<dbReference type="InterPro" id="IPR050177">
    <property type="entry name" value="Lipid_A_modif_metabolic_enz"/>
</dbReference>
<dbReference type="RefSeq" id="WP_257914118.1">
    <property type="nucleotide sequence ID" value="NZ_JANPWE010000012.1"/>
</dbReference>
<feature type="domain" description="NAD-dependent epimerase/dehydratase" evidence="1">
    <location>
        <begin position="3"/>
        <end position="186"/>
    </location>
</feature>
<keyword evidence="4" id="KW-1185">Reference proteome</keyword>
<dbReference type="SUPFAM" id="SSF51182">
    <property type="entry name" value="RmlC-like cupins"/>
    <property type="match status" value="1"/>
</dbReference>
<evidence type="ECO:0000259" key="2">
    <source>
        <dbReference type="Pfam" id="PF14667"/>
    </source>
</evidence>
<feature type="domain" description="Capsular polysaccharide assembling protein CapF C-terminal" evidence="2">
    <location>
        <begin position="266"/>
        <end position="373"/>
    </location>
</feature>
<dbReference type="SUPFAM" id="SSF51735">
    <property type="entry name" value="NAD(P)-binding Rossmann-fold domains"/>
    <property type="match status" value="1"/>
</dbReference>
<evidence type="ECO:0000313" key="3">
    <source>
        <dbReference type="EMBL" id="MCR6546851.1"/>
    </source>
</evidence>
<dbReference type="InterPro" id="IPR001509">
    <property type="entry name" value="Epimerase_deHydtase"/>
</dbReference>
<name>A0ABT1YB16_9FIRM</name>
<dbReference type="InterPro" id="IPR011051">
    <property type="entry name" value="RmlC_Cupin_sf"/>
</dbReference>
<proteinExistence type="predicted"/>
<gene>
    <name evidence="3" type="ORF">NVS47_15245</name>
</gene>
<comment type="caution">
    <text evidence="3">The sequence shown here is derived from an EMBL/GenBank/DDBJ whole genome shotgun (WGS) entry which is preliminary data.</text>
</comment>
<evidence type="ECO:0000313" key="4">
    <source>
        <dbReference type="Proteomes" id="UP001524944"/>
    </source>
</evidence>
<organism evidence="3 4">
    <name type="scientific">Dehalobacterium formicoaceticum</name>
    <dbReference type="NCBI Taxonomy" id="51515"/>
    <lineage>
        <taxon>Bacteria</taxon>
        <taxon>Bacillati</taxon>
        <taxon>Bacillota</taxon>
        <taxon>Clostridia</taxon>
        <taxon>Eubacteriales</taxon>
        <taxon>Peptococcaceae</taxon>
        <taxon>Dehalobacterium</taxon>
    </lineage>
</organism>
<reference evidence="3 4" key="1">
    <citation type="submission" date="2022-08" db="EMBL/GenBank/DDBJ databases">
        <title>Proteogenomics of the novel Dehalobacterium formicoaceticum strain EZ94 highlights a key role of methyltransferases during anaerobic dichloromethane degradation.</title>
        <authorList>
            <person name="Wasmund K."/>
        </authorList>
    </citation>
    <scope>NUCLEOTIDE SEQUENCE [LARGE SCALE GENOMIC DNA]</scope>
    <source>
        <strain evidence="3 4">EZ94</strain>
    </source>
</reference>